<gene>
    <name evidence="6" type="ORF">GCM10010517_29340</name>
</gene>
<dbReference type="InterPro" id="IPR015815">
    <property type="entry name" value="HIBADH-related"/>
</dbReference>
<evidence type="ECO:0000313" key="6">
    <source>
        <dbReference type="EMBL" id="GAA2869362.1"/>
    </source>
</evidence>
<dbReference type="Gene3D" id="1.10.1040.10">
    <property type="entry name" value="N-(1-d-carboxylethyl)-l-norvaline Dehydrogenase, domain 2"/>
    <property type="match status" value="1"/>
</dbReference>
<keyword evidence="2" id="KW-0560">Oxidoreductase</keyword>
<dbReference type="Proteomes" id="UP001500831">
    <property type="component" value="Unassembled WGS sequence"/>
</dbReference>
<dbReference type="PIRSF" id="PIRSF000103">
    <property type="entry name" value="HIBADH"/>
    <property type="match status" value="1"/>
</dbReference>
<dbReference type="PROSITE" id="PS00895">
    <property type="entry name" value="3_HYDROXYISOBUT_DH"/>
    <property type="match status" value="1"/>
</dbReference>
<dbReference type="InterPro" id="IPR051265">
    <property type="entry name" value="HIBADH-related_NP60_sf"/>
</dbReference>
<evidence type="ECO:0000256" key="1">
    <source>
        <dbReference type="ARBA" id="ARBA00009080"/>
    </source>
</evidence>
<evidence type="ECO:0000259" key="5">
    <source>
        <dbReference type="Pfam" id="PF14833"/>
    </source>
</evidence>
<keyword evidence="7" id="KW-1185">Reference proteome</keyword>
<dbReference type="Pfam" id="PF14833">
    <property type="entry name" value="NAD_binding_11"/>
    <property type="match status" value="1"/>
</dbReference>
<dbReference type="InterPro" id="IPR029154">
    <property type="entry name" value="HIBADH-like_NADP-bd"/>
</dbReference>
<evidence type="ECO:0000256" key="3">
    <source>
        <dbReference type="ARBA" id="ARBA00023027"/>
    </source>
</evidence>
<evidence type="ECO:0000256" key="2">
    <source>
        <dbReference type="ARBA" id="ARBA00023002"/>
    </source>
</evidence>
<accession>A0ABN3VX05</accession>
<dbReference type="PANTHER" id="PTHR43580:SF2">
    <property type="entry name" value="CYTOKINE-LIKE NUCLEAR FACTOR N-PAC"/>
    <property type="match status" value="1"/>
</dbReference>
<protein>
    <submittedName>
        <fullName evidence="6">NAD(P)-dependent oxidoreductase</fullName>
    </submittedName>
</protein>
<dbReference type="EMBL" id="BAAAVI010000018">
    <property type="protein sequence ID" value="GAA2869362.1"/>
    <property type="molecule type" value="Genomic_DNA"/>
</dbReference>
<dbReference type="SUPFAM" id="SSF48179">
    <property type="entry name" value="6-phosphogluconate dehydrogenase C-terminal domain-like"/>
    <property type="match status" value="1"/>
</dbReference>
<dbReference type="Pfam" id="PF03446">
    <property type="entry name" value="NAD_binding_2"/>
    <property type="match status" value="1"/>
</dbReference>
<keyword evidence="3" id="KW-0520">NAD</keyword>
<comment type="similarity">
    <text evidence="1">Belongs to the HIBADH-related family.</text>
</comment>
<evidence type="ECO:0000259" key="4">
    <source>
        <dbReference type="Pfam" id="PF03446"/>
    </source>
</evidence>
<dbReference type="PANTHER" id="PTHR43580">
    <property type="entry name" value="OXIDOREDUCTASE GLYR1-RELATED"/>
    <property type="match status" value="1"/>
</dbReference>
<dbReference type="RefSeq" id="WP_344971501.1">
    <property type="nucleotide sequence ID" value="NZ_BAAAVI010000018.1"/>
</dbReference>
<dbReference type="InterPro" id="IPR013328">
    <property type="entry name" value="6PGD_dom2"/>
</dbReference>
<feature type="domain" description="6-phosphogluconate dehydrogenase NADP-binding" evidence="4">
    <location>
        <begin position="2"/>
        <end position="159"/>
    </location>
</feature>
<dbReference type="InterPro" id="IPR006115">
    <property type="entry name" value="6PGDH_NADP-bd"/>
</dbReference>
<reference evidence="6 7" key="1">
    <citation type="journal article" date="2019" name="Int. J. Syst. Evol. Microbiol.">
        <title>The Global Catalogue of Microorganisms (GCM) 10K type strain sequencing project: providing services to taxonomists for standard genome sequencing and annotation.</title>
        <authorList>
            <consortium name="The Broad Institute Genomics Platform"/>
            <consortium name="The Broad Institute Genome Sequencing Center for Infectious Disease"/>
            <person name="Wu L."/>
            <person name="Ma J."/>
        </authorList>
    </citation>
    <scope>NUCLEOTIDE SEQUENCE [LARGE SCALE GENOMIC DNA]</scope>
    <source>
        <strain evidence="6 7">JCM 6242</strain>
    </source>
</reference>
<sequence length="296" mass="31056">MDIGFIGLGLMGQPMALNLARAGMPLVVWNRTADRSETPRAAGAEVAADPAEVFRRARVVFLMLADGAAIDSVLGRGTPRFGQNVARRVIVHMGTTSPAYSSALEADILAAGGDYVEAPVSGSRGPAEAGRLVAMLAGRPAAVEEVRPLLRPMCHETIVCGPVPAALLMKLSVNLFLITMVTGLAEAVHFADRHGLDLRLLLDVLGSGPMASDVSRVKALKLVERDFTAQASIADVLKNNRLIAEAARQSGVAAPLLDVCHALFGETLALGYGRSDMVTVVRAIEARTGSTQGAQE</sequence>
<dbReference type="SUPFAM" id="SSF51735">
    <property type="entry name" value="NAD(P)-binding Rossmann-fold domains"/>
    <property type="match status" value="1"/>
</dbReference>
<dbReference type="Gene3D" id="3.40.50.720">
    <property type="entry name" value="NAD(P)-binding Rossmann-like Domain"/>
    <property type="match status" value="1"/>
</dbReference>
<organism evidence="6 7">
    <name type="scientific">Streptosporangium fragile</name>
    <dbReference type="NCBI Taxonomy" id="46186"/>
    <lineage>
        <taxon>Bacteria</taxon>
        <taxon>Bacillati</taxon>
        <taxon>Actinomycetota</taxon>
        <taxon>Actinomycetes</taxon>
        <taxon>Streptosporangiales</taxon>
        <taxon>Streptosporangiaceae</taxon>
        <taxon>Streptosporangium</taxon>
    </lineage>
</organism>
<dbReference type="InterPro" id="IPR002204">
    <property type="entry name" value="3-OH-isobutyrate_DH-rel_CS"/>
</dbReference>
<comment type="caution">
    <text evidence="6">The sequence shown here is derived from an EMBL/GenBank/DDBJ whole genome shotgun (WGS) entry which is preliminary data.</text>
</comment>
<evidence type="ECO:0000313" key="7">
    <source>
        <dbReference type="Proteomes" id="UP001500831"/>
    </source>
</evidence>
<dbReference type="InterPro" id="IPR036291">
    <property type="entry name" value="NAD(P)-bd_dom_sf"/>
</dbReference>
<feature type="domain" description="3-hydroxyisobutyrate dehydrogenase-like NAD-binding" evidence="5">
    <location>
        <begin position="168"/>
        <end position="283"/>
    </location>
</feature>
<dbReference type="InterPro" id="IPR008927">
    <property type="entry name" value="6-PGluconate_DH-like_C_sf"/>
</dbReference>
<name>A0ABN3VX05_9ACTN</name>
<proteinExistence type="inferred from homology"/>